<evidence type="ECO:0000256" key="2">
    <source>
        <dbReference type="SAM" id="SignalP"/>
    </source>
</evidence>
<gene>
    <name evidence="3" type="ORF">BINO364_LOCUS15886</name>
</gene>
<sequence>MRKAIAILLILLSLLSWISLTHGRVSEDYAIDYDGGTDDLSFEPNLLPGQPRIGHMNNAQVNQPRSLSMPTCPPCGPAFRRRSNLFPGGVASQHIYGNNARVSQSNVYQEDPQKCKSPIPPPVEGHDLNRLGRSRYKRESASGNAPKSTKGIKAGKSKKRHTTTDAIIVKRAISTTPDTTTVSSLNLHEFPSSLPEIGRESATIIPSAGVVIEQSGAYMEFSGYVYVPILYHMPQLLLLSNNLMEDGCNITEFINYQKAIMEILENKIGSLIPQHRTRRTKRFLALVALGGAVAWNRASIASLETSVEALTQQLTAVRDQRLLVTESINMLSTNFLSKLPEVVKYLNNIAHLAV</sequence>
<name>A0A8J9YMJ9_9NEOP</name>
<dbReference type="EMBL" id="OV170229">
    <property type="protein sequence ID" value="CAH0730966.1"/>
    <property type="molecule type" value="Genomic_DNA"/>
</dbReference>
<evidence type="ECO:0000256" key="1">
    <source>
        <dbReference type="SAM" id="MobiDB-lite"/>
    </source>
</evidence>
<feature type="signal peptide" evidence="2">
    <location>
        <begin position="1"/>
        <end position="23"/>
    </location>
</feature>
<dbReference type="Proteomes" id="UP000838878">
    <property type="component" value="Chromosome 9"/>
</dbReference>
<organism evidence="3 4">
    <name type="scientific">Brenthis ino</name>
    <name type="common">lesser marbled fritillary</name>
    <dbReference type="NCBI Taxonomy" id="405034"/>
    <lineage>
        <taxon>Eukaryota</taxon>
        <taxon>Metazoa</taxon>
        <taxon>Ecdysozoa</taxon>
        <taxon>Arthropoda</taxon>
        <taxon>Hexapoda</taxon>
        <taxon>Insecta</taxon>
        <taxon>Pterygota</taxon>
        <taxon>Neoptera</taxon>
        <taxon>Endopterygota</taxon>
        <taxon>Lepidoptera</taxon>
        <taxon>Glossata</taxon>
        <taxon>Ditrysia</taxon>
        <taxon>Papilionoidea</taxon>
        <taxon>Nymphalidae</taxon>
        <taxon>Heliconiinae</taxon>
        <taxon>Argynnini</taxon>
        <taxon>Brenthis</taxon>
    </lineage>
</organism>
<evidence type="ECO:0000313" key="3">
    <source>
        <dbReference type="EMBL" id="CAH0730966.1"/>
    </source>
</evidence>
<accession>A0A8J9YMJ9</accession>
<feature type="region of interest" description="Disordered" evidence="1">
    <location>
        <begin position="134"/>
        <end position="160"/>
    </location>
</feature>
<dbReference type="OrthoDB" id="7412658at2759"/>
<keyword evidence="2" id="KW-0732">Signal</keyword>
<evidence type="ECO:0000313" key="4">
    <source>
        <dbReference type="Proteomes" id="UP000838878"/>
    </source>
</evidence>
<proteinExistence type="predicted"/>
<keyword evidence="4" id="KW-1185">Reference proteome</keyword>
<protein>
    <submittedName>
        <fullName evidence="3">Uncharacterized protein</fullName>
    </submittedName>
</protein>
<feature type="chain" id="PRO_5035435695" evidence="2">
    <location>
        <begin position="24"/>
        <end position="354"/>
    </location>
</feature>
<dbReference type="AlphaFoldDB" id="A0A8J9YMJ9"/>
<reference evidence="3" key="1">
    <citation type="submission" date="2021-12" db="EMBL/GenBank/DDBJ databases">
        <authorList>
            <person name="Martin H S."/>
        </authorList>
    </citation>
    <scope>NUCLEOTIDE SEQUENCE</scope>
</reference>
<feature type="non-terminal residue" evidence="3">
    <location>
        <position position="354"/>
    </location>
</feature>